<protein>
    <submittedName>
        <fullName evidence="2">Uncharacterized protein</fullName>
    </submittedName>
</protein>
<name>A0A4Y2FQ95_ARAVE</name>
<dbReference type="EMBL" id="BGPR01096609">
    <property type="protein sequence ID" value="GBM42658.1"/>
    <property type="molecule type" value="Genomic_DNA"/>
</dbReference>
<reference evidence="2 3" key="1">
    <citation type="journal article" date="2019" name="Sci. Rep.">
        <title>Orb-weaving spider Araneus ventricosus genome elucidates the spidroin gene catalogue.</title>
        <authorList>
            <person name="Kono N."/>
            <person name="Nakamura H."/>
            <person name="Ohtoshi R."/>
            <person name="Moran D.A.P."/>
            <person name="Shinohara A."/>
            <person name="Yoshida Y."/>
            <person name="Fujiwara M."/>
            <person name="Mori M."/>
            <person name="Tomita M."/>
            <person name="Arakawa K."/>
        </authorList>
    </citation>
    <scope>NUCLEOTIDE SEQUENCE [LARGE SCALE GENOMIC DNA]</scope>
</reference>
<keyword evidence="3" id="KW-1185">Reference proteome</keyword>
<evidence type="ECO:0000313" key="3">
    <source>
        <dbReference type="Proteomes" id="UP000499080"/>
    </source>
</evidence>
<evidence type="ECO:0000313" key="2">
    <source>
        <dbReference type="EMBL" id="GBM42658.1"/>
    </source>
</evidence>
<evidence type="ECO:0000256" key="1">
    <source>
        <dbReference type="SAM" id="SignalP"/>
    </source>
</evidence>
<sequence length="61" mass="6694">GNHLLLVLAVLDGAYALEYEEVFYPEVSWVNLSSRFQDYSPVVVVSAFVHEGHGILSTALA</sequence>
<keyword evidence="1" id="KW-0732">Signal</keyword>
<dbReference type="Proteomes" id="UP000499080">
    <property type="component" value="Unassembled WGS sequence"/>
</dbReference>
<proteinExistence type="predicted"/>
<feature type="non-terminal residue" evidence="2">
    <location>
        <position position="1"/>
    </location>
</feature>
<gene>
    <name evidence="2" type="ORF">AVEN_29280_1</name>
</gene>
<feature type="chain" id="PRO_5021194598" evidence="1">
    <location>
        <begin position="17"/>
        <end position="61"/>
    </location>
</feature>
<feature type="signal peptide" evidence="1">
    <location>
        <begin position="1"/>
        <end position="16"/>
    </location>
</feature>
<dbReference type="AlphaFoldDB" id="A0A4Y2FQ95"/>
<accession>A0A4Y2FQ95</accession>
<organism evidence="2 3">
    <name type="scientific">Araneus ventricosus</name>
    <name type="common">Orbweaver spider</name>
    <name type="synonym">Epeira ventricosa</name>
    <dbReference type="NCBI Taxonomy" id="182803"/>
    <lineage>
        <taxon>Eukaryota</taxon>
        <taxon>Metazoa</taxon>
        <taxon>Ecdysozoa</taxon>
        <taxon>Arthropoda</taxon>
        <taxon>Chelicerata</taxon>
        <taxon>Arachnida</taxon>
        <taxon>Araneae</taxon>
        <taxon>Araneomorphae</taxon>
        <taxon>Entelegynae</taxon>
        <taxon>Araneoidea</taxon>
        <taxon>Araneidae</taxon>
        <taxon>Araneus</taxon>
    </lineage>
</organism>
<comment type="caution">
    <text evidence="2">The sequence shown here is derived from an EMBL/GenBank/DDBJ whole genome shotgun (WGS) entry which is preliminary data.</text>
</comment>